<proteinExistence type="predicted"/>
<protein>
    <submittedName>
        <fullName evidence="1">Uncharacterized protein</fullName>
    </submittedName>
</protein>
<organism evidence="1 2">
    <name type="scientific">Shigella dysenteriae WRSd3</name>
    <dbReference type="NCBI Taxonomy" id="1401327"/>
    <lineage>
        <taxon>Bacteria</taxon>
        <taxon>Pseudomonadati</taxon>
        <taxon>Pseudomonadota</taxon>
        <taxon>Gammaproteobacteria</taxon>
        <taxon>Enterobacterales</taxon>
        <taxon>Enterobacteriaceae</taxon>
        <taxon>Shigella</taxon>
    </lineage>
</organism>
<evidence type="ECO:0000313" key="2">
    <source>
        <dbReference type="Proteomes" id="UP000017944"/>
    </source>
</evidence>
<dbReference type="Proteomes" id="UP000017944">
    <property type="component" value="Unassembled WGS sequence"/>
</dbReference>
<comment type="caution">
    <text evidence="1">The sequence shown here is derived from an EMBL/GenBank/DDBJ whole genome shotgun (WGS) entry which is preliminary data.</text>
</comment>
<evidence type="ECO:0000313" key="1">
    <source>
        <dbReference type="EMBL" id="ESU81416.1"/>
    </source>
</evidence>
<accession>A0A090NLX3</accession>
<name>A0A090NLX3_SHIDY</name>
<gene>
    <name evidence="1" type="ORF">WRSd3_00741</name>
</gene>
<reference evidence="1 2" key="1">
    <citation type="submission" date="2013-10" db="EMBL/GenBank/DDBJ databases">
        <title>Draft genomes and the virulence plasmids of Sd1617 vaccine constructs: WRSd3 and WRSd5.</title>
        <authorList>
            <person name="Aksomboon Vongsawan A."/>
            <person name="Venkatesan M.M."/>
            <person name="Vaisvil B."/>
            <person name="Emel G."/>
            <person name="Kepatral V."/>
            <person name="Sethabutr O."/>
            <person name="Serichantalergs O."/>
            <person name="Mason C."/>
        </authorList>
    </citation>
    <scope>NUCLEOTIDE SEQUENCE [LARGE SCALE GENOMIC DNA]</scope>
    <source>
        <strain evidence="1 2">WRSd3</strain>
    </source>
</reference>
<sequence>MSVKQSSKLIAVITTGLKAAPKPVQLWFALIMNLSA</sequence>
<dbReference type="EMBL" id="AXUT01000058">
    <property type="protein sequence ID" value="ESU81416.1"/>
    <property type="molecule type" value="Genomic_DNA"/>
</dbReference>
<dbReference type="AlphaFoldDB" id="A0A090NLX3"/>